<keyword evidence="2" id="KW-0805">Transcription regulation</keyword>
<dbReference type="InterPro" id="IPR013325">
    <property type="entry name" value="RNA_pol_sigma_r2"/>
</dbReference>
<dbReference type="GO" id="GO:0003677">
    <property type="term" value="F:DNA binding"/>
    <property type="evidence" value="ECO:0007669"/>
    <property type="project" value="InterPro"/>
</dbReference>
<dbReference type="InterPro" id="IPR007627">
    <property type="entry name" value="RNA_pol_sigma70_r2"/>
</dbReference>
<evidence type="ECO:0000259" key="6">
    <source>
        <dbReference type="Pfam" id="PF08281"/>
    </source>
</evidence>
<dbReference type="SUPFAM" id="SSF88659">
    <property type="entry name" value="Sigma3 and sigma4 domains of RNA polymerase sigma factors"/>
    <property type="match status" value="1"/>
</dbReference>
<dbReference type="InterPro" id="IPR013324">
    <property type="entry name" value="RNA_pol_sigma_r3/r4-like"/>
</dbReference>
<accession>A0A1Y0IKD4</accession>
<dbReference type="NCBIfam" id="TIGR02937">
    <property type="entry name" value="sigma70-ECF"/>
    <property type="match status" value="1"/>
</dbReference>
<dbReference type="Gene3D" id="1.10.1740.10">
    <property type="match status" value="1"/>
</dbReference>
<evidence type="ECO:0000256" key="1">
    <source>
        <dbReference type="ARBA" id="ARBA00010641"/>
    </source>
</evidence>
<dbReference type="EMBL" id="CP021434">
    <property type="protein sequence ID" value="ARU60968.1"/>
    <property type="molecule type" value="Genomic_DNA"/>
</dbReference>
<dbReference type="AlphaFoldDB" id="A0A1Y0IKD4"/>
<dbReference type="SUPFAM" id="SSF88946">
    <property type="entry name" value="Sigma2 domain of RNA polymerase sigma factors"/>
    <property type="match status" value="1"/>
</dbReference>
<dbReference type="KEGG" id="tum:CBW65_07630"/>
<name>A0A1Y0IKD4_9BACL</name>
<organism evidence="7 8">
    <name type="scientific">Tumebacillus avium</name>
    <dbReference type="NCBI Taxonomy" id="1903704"/>
    <lineage>
        <taxon>Bacteria</taxon>
        <taxon>Bacillati</taxon>
        <taxon>Bacillota</taxon>
        <taxon>Bacilli</taxon>
        <taxon>Bacillales</taxon>
        <taxon>Alicyclobacillaceae</taxon>
        <taxon>Tumebacillus</taxon>
    </lineage>
</organism>
<feature type="domain" description="RNA polymerase sigma factor 70 region 4 type 2" evidence="6">
    <location>
        <begin position="103"/>
        <end position="154"/>
    </location>
</feature>
<evidence type="ECO:0000256" key="4">
    <source>
        <dbReference type="ARBA" id="ARBA00023163"/>
    </source>
</evidence>
<evidence type="ECO:0000259" key="5">
    <source>
        <dbReference type="Pfam" id="PF04542"/>
    </source>
</evidence>
<dbReference type="OrthoDB" id="9784984at2"/>
<dbReference type="Proteomes" id="UP000195437">
    <property type="component" value="Chromosome"/>
</dbReference>
<keyword evidence="3" id="KW-0731">Sigma factor</keyword>
<dbReference type="InterPro" id="IPR013249">
    <property type="entry name" value="RNA_pol_sigma70_r4_t2"/>
</dbReference>
<dbReference type="RefSeq" id="WP_087456353.1">
    <property type="nucleotide sequence ID" value="NZ_CP021434.1"/>
</dbReference>
<keyword evidence="8" id="KW-1185">Reference proteome</keyword>
<dbReference type="InterPro" id="IPR039425">
    <property type="entry name" value="RNA_pol_sigma-70-like"/>
</dbReference>
<dbReference type="InterPro" id="IPR036388">
    <property type="entry name" value="WH-like_DNA-bd_sf"/>
</dbReference>
<comment type="similarity">
    <text evidence="1">Belongs to the sigma-70 factor family. ECF subfamily.</text>
</comment>
<keyword evidence="4" id="KW-0804">Transcription</keyword>
<dbReference type="CDD" id="cd06171">
    <property type="entry name" value="Sigma70_r4"/>
    <property type="match status" value="1"/>
</dbReference>
<feature type="domain" description="RNA polymerase sigma-70 region 2" evidence="5">
    <location>
        <begin position="15"/>
        <end position="76"/>
    </location>
</feature>
<dbReference type="Pfam" id="PF04542">
    <property type="entry name" value="Sigma70_r2"/>
    <property type="match status" value="1"/>
</dbReference>
<dbReference type="GO" id="GO:0006352">
    <property type="term" value="P:DNA-templated transcription initiation"/>
    <property type="evidence" value="ECO:0007669"/>
    <property type="project" value="InterPro"/>
</dbReference>
<dbReference type="GO" id="GO:0016987">
    <property type="term" value="F:sigma factor activity"/>
    <property type="evidence" value="ECO:0007669"/>
    <property type="project" value="UniProtKB-KW"/>
</dbReference>
<sequence>MDDDNLDQLLKDKSKMIFRYLMKLGLSRADAEDIVQETLVKFLQVLDTIAVDKFTPWLFRVAYNTHIDHLRKKKRRSELPLESVTLISQKTLDDTVLTRELQDEIHSVLDGMHPAYSHMLLLKYEYGLSYREIAAVLGLKEDNVKVSMFRARNRFREAYGRLNHERT</sequence>
<dbReference type="InterPro" id="IPR014284">
    <property type="entry name" value="RNA_pol_sigma-70_dom"/>
</dbReference>
<gene>
    <name evidence="7" type="ORF">CBW65_07630</name>
</gene>
<dbReference type="PANTHER" id="PTHR43133:SF51">
    <property type="entry name" value="RNA POLYMERASE SIGMA FACTOR"/>
    <property type="match status" value="1"/>
</dbReference>
<protein>
    <submittedName>
        <fullName evidence="7">RNA polymerase subunit sigma-70</fullName>
    </submittedName>
</protein>
<evidence type="ECO:0000256" key="2">
    <source>
        <dbReference type="ARBA" id="ARBA00023015"/>
    </source>
</evidence>
<proteinExistence type="inferred from homology"/>
<evidence type="ECO:0000313" key="7">
    <source>
        <dbReference type="EMBL" id="ARU60968.1"/>
    </source>
</evidence>
<reference evidence="8" key="1">
    <citation type="submission" date="2017-05" db="EMBL/GenBank/DDBJ databases">
        <authorList>
            <person name="Sung H."/>
        </authorList>
    </citation>
    <scope>NUCLEOTIDE SEQUENCE [LARGE SCALE GENOMIC DNA]</scope>
    <source>
        <strain evidence="8">AR23208</strain>
    </source>
</reference>
<evidence type="ECO:0000313" key="8">
    <source>
        <dbReference type="Proteomes" id="UP000195437"/>
    </source>
</evidence>
<dbReference type="PANTHER" id="PTHR43133">
    <property type="entry name" value="RNA POLYMERASE ECF-TYPE SIGMA FACTO"/>
    <property type="match status" value="1"/>
</dbReference>
<dbReference type="Pfam" id="PF08281">
    <property type="entry name" value="Sigma70_r4_2"/>
    <property type="match status" value="1"/>
</dbReference>
<dbReference type="Gene3D" id="1.10.10.10">
    <property type="entry name" value="Winged helix-like DNA-binding domain superfamily/Winged helix DNA-binding domain"/>
    <property type="match status" value="1"/>
</dbReference>
<evidence type="ECO:0000256" key="3">
    <source>
        <dbReference type="ARBA" id="ARBA00023082"/>
    </source>
</evidence>